<gene>
    <name evidence="1" type="ordered locus">VEA_001338</name>
</gene>
<accession>A0ACA6QTQ0</accession>
<name>A0ACA6QTQ0_VIBAE</name>
<proteinExistence type="predicted"/>
<evidence type="ECO:0000313" key="2">
    <source>
        <dbReference type="Proteomes" id="UP000002571"/>
    </source>
</evidence>
<reference evidence="1" key="1">
    <citation type="submission" date="2009-10" db="EMBL/GenBank/DDBJ databases">
        <authorList>
            <consortium name="Los Alamos National Laboratory (LANL)"/>
            <consortium name="National Microbial Pathogen Data Resource (NMPDR)"/>
            <person name="Munk A.C."/>
            <person name="Tapia R."/>
            <person name="Green L."/>
            <person name="Rogers Y."/>
            <person name="Detter J.C."/>
            <person name="Bruce D."/>
            <person name="Brettin T.S."/>
            <person name="Colwell R."/>
            <person name="Huq A."/>
            <person name="Grim C.J."/>
            <person name="Hasan N.A."/>
            <person name="Vonstein V."/>
            <person name="Bartels D."/>
        </authorList>
    </citation>
    <scope>NUCLEOTIDE SEQUENCE</scope>
    <source>
        <strain evidence="1">EX25</strain>
    </source>
</reference>
<dbReference type="Proteomes" id="UP000002571">
    <property type="component" value="Chromosome 2"/>
</dbReference>
<organism evidence="1 2">
    <name type="scientific">Vibrio antiquarius (strain Ex25)</name>
    <dbReference type="NCBI Taxonomy" id="150340"/>
    <lineage>
        <taxon>Bacteria</taxon>
        <taxon>Pseudomonadati</taxon>
        <taxon>Pseudomonadota</taxon>
        <taxon>Gammaproteobacteria</taxon>
        <taxon>Vibrionales</taxon>
        <taxon>Vibrionaceae</taxon>
        <taxon>Vibrio</taxon>
        <taxon>Vibrio diabolicus subgroup</taxon>
    </lineage>
</organism>
<keyword evidence="2" id="KW-1185">Reference proteome</keyword>
<dbReference type="EMBL" id="CP001806">
    <property type="protein sequence ID" value="ACY54021.1"/>
    <property type="molecule type" value="Genomic_DNA"/>
</dbReference>
<evidence type="ECO:0000313" key="1">
    <source>
        <dbReference type="EMBL" id="ACY54021.1"/>
    </source>
</evidence>
<sequence>MKCEGNSSIILSPKRKRLLKSKYGAWAPIRQLFNGGSN</sequence>
<protein>
    <submittedName>
        <fullName evidence="1">Uncharacterized protein</fullName>
    </submittedName>
</protein>